<protein>
    <recommendedName>
        <fullName evidence="5">AIG1-type G domain-containing protein</fullName>
    </recommendedName>
</protein>
<dbReference type="InterPro" id="IPR006703">
    <property type="entry name" value="G_AIG1"/>
</dbReference>
<accession>A0A3Q1I806</accession>
<evidence type="ECO:0000256" key="3">
    <source>
        <dbReference type="ARBA" id="ARBA00023134"/>
    </source>
</evidence>
<dbReference type="Gene3D" id="3.40.50.300">
    <property type="entry name" value="P-loop containing nucleotide triphosphate hydrolases"/>
    <property type="match status" value="1"/>
</dbReference>
<evidence type="ECO:0000313" key="6">
    <source>
        <dbReference type="Ensembl" id="ENSATEP00000015744.3"/>
    </source>
</evidence>
<dbReference type="PANTHER" id="PTHR10903:SF62">
    <property type="entry name" value="GTPASE IMAP FAMILY MEMBER 4-LIKE-RELATED"/>
    <property type="match status" value="1"/>
</dbReference>
<keyword evidence="7" id="KW-1185">Reference proteome</keyword>
<evidence type="ECO:0000256" key="1">
    <source>
        <dbReference type="ARBA" id="ARBA00008535"/>
    </source>
</evidence>
<name>A0A3Q1I806_ANATE</name>
<keyword evidence="3" id="KW-0342">GTP-binding</keyword>
<feature type="transmembrane region" description="Helical" evidence="4">
    <location>
        <begin position="247"/>
        <end position="273"/>
    </location>
</feature>
<dbReference type="Ensembl" id="ENSATET00000015988.3">
    <property type="protein sequence ID" value="ENSATEP00000015744.3"/>
    <property type="gene ID" value="ENSATEG00000010942.3"/>
</dbReference>
<organism evidence="6 7">
    <name type="scientific">Anabas testudineus</name>
    <name type="common">Climbing perch</name>
    <name type="synonym">Anthias testudineus</name>
    <dbReference type="NCBI Taxonomy" id="64144"/>
    <lineage>
        <taxon>Eukaryota</taxon>
        <taxon>Metazoa</taxon>
        <taxon>Chordata</taxon>
        <taxon>Craniata</taxon>
        <taxon>Vertebrata</taxon>
        <taxon>Euteleostomi</taxon>
        <taxon>Actinopterygii</taxon>
        <taxon>Neopterygii</taxon>
        <taxon>Teleostei</taxon>
        <taxon>Neoteleostei</taxon>
        <taxon>Acanthomorphata</taxon>
        <taxon>Anabantaria</taxon>
        <taxon>Anabantiformes</taxon>
        <taxon>Anabantoidei</taxon>
        <taxon>Anabantidae</taxon>
        <taxon>Anabas</taxon>
    </lineage>
</organism>
<dbReference type="STRING" id="64144.ENSATEP00000015744"/>
<keyword evidence="4" id="KW-1133">Transmembrane helix</keyword>
<comment type="similarity">
    <text evidence="1">Belongs to the TRAFAC class TrmE-Era-EngA-EngB-Septin-like GTPase superfamily. AIG1/Toc34/Toc159-like paraseptin GTPase family. IAN subfamily.</text>
</comment>
<reference evidence="6" key="3">
    <citation type="submission" date="2025-09" db="UniProtKB">
        <authorList>
            <consortium name="Ensembl"/>
        </authorList>
    </citation>
    <scope>IDENTIFICATION</scope>
</reference>
<dbReference type="FunFam" id="3.40.50.300:FF:000366">
    <property type="entry name" value="GTPase, IMAP family member 2"/>
    <property type="match status" value="1"/>
</dbReference>
<dbReference type="CDD" id="cd01852">
    <property type="entry name" value="AIG1"/>
    <property type="match status" value="1"/>
</dbReference>
<dbReference type="AlphaFoldDB" id="A0A3Q1I806"/>
<keyword evidence="2" id="KW-0547">Nucleotide-binding</keyword>
<dbReference type="GO" id="GO:0005525">
    <property type="term" value="F:GTP binding"/>
    <property type="evidence" value="ECO:0007669"/>
    <property type="project" value="UniProtKB-KW"/>
</dbReference>
<evidence type="ECO:0000256" key="2">
    <source>
        <dbReference type="ARBA" id="ARBA00022741"/>
    </source>
</evidence>
<dbReference type="SUPFAM" id="SSF52540">
    <property type="entry name" value="P-loop containing nucleoside triphosphate hydrolases"/>
    <property type="match status" value="1"/>
</dbReference>
<sequence length="527" mass="52977">MSTTRRIVILGKTGAGKSSLANTLFGEEVFTIDHTQNSETRECQAETKSVNGRNITLIDTPGLFDTDRPEEEMKAEIVRCITECAPGPHAFLIVLKVEKFTVHEKAVITKISEYFSEEVFKYATVLFTHGNQLPEGQTIKDFVSQNKLMSDLVMKCGGRCHIFDNKYWNQVDTYRSNQFQVEELLKTINKMVMENNGGCYTNELLQVVQEKIQQEEENIRQSAGNMSEEDVTRQAKNNVFKELMIKVAGFTTGALLGALFGAAVVVGLVCVILKKIAQSETLGHALQLTTGIKLGTATGATAVGIVTGATAVGTATGAAAVGAATGATAVGAATGAAAVGTTTGAAAVGTTTGAAAVGTATGATAVGAATGAAAVGAATGATAVGAATGATAVGAATGATAVGAVTGATAVGSATGATAVGAATGATAVGTATVATAVGSATGATAVGAATGATAVGNTLPIVIAVVTAVGAVKGGLTGLAAAEEAETPWEASKKAAAAVTDEAKSIFKEVKDVYKTVEELVTKKSQ</sequence>
<evidence type="ECO:0000259" key="5">
    <source>
        <dbReference type="PROSITE" id="PS51720"/>
    </source>
</evidence>
<feature type="domain" description="AIG1-type G" evidence="5">
    <location>
        <begin position="2"/>
        <end position="209"/>
    </location>
</feature>
<dbReference type="PROSITE" id="PS51720">
    <property type="entry name" value="G_AIG1"/>
    <property type="match status" value="1"/>
</dbReference>
<reference evidence="6" key="2">
    <citation type="submission" date="2025-08" db="UniProtKB">
        <authorList>
            <consortium name="Ensembl"/>
        </authorList>
    </citation>
    <scope>IDENTIFICATION</scope>
</reference>
<dbReference type="InterPro" id="IPR027417">
    <property type="entry name" value="P-loop_NTPase"/>
</dbReference>
<evidence type="ECO:0000313" key="7">
    <source>
        <dbReference type="Proteomes" id="UP000265040"/>
    </source>
</evidence>
<proteinExistence type="inferred from homology"/>
<evidence type="ECO:0000256" key="4">
    <source>
        <dbReference type="SAM" id="Phobius"/>
    </source>
</evidence>
<keyword evidence="4" id="KW-0472">Membrane</keyword>
<dbReference type="Pfam" id="PF04548">
    <property type="entry name" value="AIG1"/>
    <property type="match status" value="1"/>
</dbReference>
<dbReference type="InterPro" id="IPR045058">
    <property type="entry name" value="GIMA/IAN/Toc"/>
</dbReference>
<dbReference type="GeneTree" id="ENSGT01150000286992"/>
<dbReference type="InParanoid" id="A0A3Q1I806"/>
<keyword evidence="4" id="KW-0812">Transmembrane</keyword>
<dbReference type="Proteomes" id="UP000265040">
    <property type="component" value="Chromosome 18"/>
</dbReference>
<reference evidence="6" key="1">
    <citation type="submission" date="2021-04" db="EMBL/GenBank/DDBJ databases">
        <authorList>
            <consortium name="Wellcome Sanger Institute Data Sharing"/>
        </authorList>
    </citation>
    <scope>NUCLEOTIDE SEQUENCE [LARGE SCALE GENOMIC DNA]</scope>
</reference>
<dbReference type="PANTHER" id="PTHR10903">
    <property type="entry name" value="GTPASE, IMAP FAMILY MEMBER-RELATED"/>
    <property type="match status" value="1"/>
</dbReference>